<organism evidence="1 2">
    <name type="scientific">Phrynocephalus forsythii</name>
    <dbReference type="NCBI Taxonomy" id="171643"/>
    <lineage>
        <taxon>Eukaryota</taxon>
        <taxon>Metazoa</taxon>
        <taxon>Chordata</taxon>
        <taxon>Craniata</taxon>
        <taxon>Vertebrata</taxon>
        <taxon>Euteleostomi</taxon>
        <taxon>Lepidosauria</taxon>
        <taxon>Squamata</taxon>
        <taxon>Bifurcata</taxon>
        <taxon>Unidentata</taxon>
        <taxon>Episquamata</taxon>
        <taxon>Toxicofera</taxon>
        <taxon>Iguania</taxon>
        <taxon>Acrodonta</taxon>
        <taxon>Agamidae</taxon>
        <taxon>Agaminae</taxon>
        <taxon>Phrynocephalus</taxon>
    </lineage>
</organism>
<evidence type="ECO:0000313" key="2">
    <source>
        <dbReference type="Proteomes" id="UP001142489"/>
    </source>
</evidence>
<evidence type="ECO:0000313" key="1">
    <source>
        <dbReference type="EMBL" id="KAJ7309585.1"/>
    </source>
</evidence>
<sequence>MAYLTKVTFQEYFVSITSLVQEEMVTVHQAMGRAVEHLQSAAEYQGFIPPCRCEGESPAVVTIDKSLLEEIENEGLEAGELQRNELTLESMQHT</sequence>
<reference evidence="1" key="1">
    <citation type="journal article" date="2023" name="DNA Res.">
        <title>Chromosome-level genome assembly of Phrynocephalus forsythii using third-generation DNA sequencing and Hi-C analysis.</title>
        <authorList>
            <person name="Qi Y."/>
            <person name="Zhao W."/>
            <person name="Zhao Y."/>
            <person name="Niu C."/>
            <person name="Cao S."/>
            <person name="Zhang Y."/>
        </authorList>
    </citation>
    <scope>NUCLEOTIDE SEQUENCE</scope>
    <source>
        <tissue evidence="1">Muscle</tissue>
    </source>
</reference>
<name>A0A9Q0XBY6_9SAUR</name>
<accession>A0A9Q0XBY6</accession>
<gene>
    <name evidence="1" type="ORF">JRQ81_007637</name>
</gene>
<protein>
    <submittedName>
        <fullName evidence="1">Uncharacterized protein</fullName>
    </submittedName>
</protein>
<keyword evidence="2" id="KW-1185">Reference proteome</keyword>
<dbReference type="Proteomes" id="UP001142489">
    <property type="component" value="Unassembled WGS sequence"/>
</dbReference>
<dbReference type="AlphaFoldDB" id="A0A9Q0XBY6"/>
<comment type="caution">
    <text evidence="1">The sequence shown here is derived from an EMBL/GenBank/DDBJ whole genome shotgun (WGS) entry which is preliminary data.</text>
</comment>
<proteinExistence type="predicted"/>
<dbReference type="EMBL" id="JAPFRF010000016">
    <property type="protein sequence ID" value="KAJ7309585.1"/>
    <property type="molecule type" value="Genomic_DNA"/>
</dbReference>